<dbReference type="Proteomes" id="UP000077786">
    <property type="component" value="Unassembled WGS sequence"/>
</dbReference>
<dbReference type="Pfam" id="PF07642">
    <property type="entry name" value="BBP2"/>
    <property type="match status" value="1"/>
</dbReference>
<name>A0A1B6VKQ4_9PROT</name>
<evidence type="ECO:0000313" key="3">
    <source>
        <dbReference type="EMBL" id="OAJ67618.1"/>
    </source>
</evidence>
<organism evidence="3 4">
    <name type="scientific">Gluconobacter cerinus</name>
    <dbReference type="NCBI Taxonomy" id="38307"/>
    <lineage>
        <taxon>Bacteria</taxon>
        <taxon>Pseudomonadati</taxon>
        <taxon>Pseudomonadota</taxon>
        <taxon>Alphaproteobacteria</taxon>
        <taxon>Acetobacterales</taxon>
        <taxon>Acetobacteraceae</taxon>
        <taxon>Gluconobacter</taxon>
    </lineage>
</organism>
<accession>A0A1B6VKQ4</accession>
<evidence type="ECO:0008006" key="5">
    <source>
        <dbReference type="Google" id="ProtNLM"/>
    </source>
</evidence>
<feature type="chain" id="PRO_5008590211" description="Outer membrane protein" evidence="2">
    <location>
        <begin position="23"/>
        <end position="481"/>
    </location>
</feature>
<proteinExistence type="predicted"/>
<gene>
    <name evidence="3" type="ORF">A0123_01660</name>
</gene>
<protein>
    <recommendedName>
        <fullName evidence="5">Outer membrane protein</fullName>
    </recommendedName>
</protein>
<comment type="caution">
    <text evidence="3">The sequence shown here is derived from an EMBL/GenBank/DDBJ whole genome shotgun (WGS) entry which is preliminary data.</text>
</comment>
<dbReference type="InterPro" id="IPR011486">
    <property type="entry name" value="BBP2"/>
</dbReference>
<feature type="compositionally biased region" description="Low complexity" evidence="1">
    <location>
        <begin position="32"/>
        <end position="41"/>
    </location>
</feature>
<keyword evidence="2" id="KW-0732">Signal</keyword>
<dbReference type="AlphaFoldDB" id="A0A1B6VKQ4"/>
<dbReference type="EMBL" id="LUTU01000007">
    <property type="protein sequence ID" value="OAJ67618.1"/>
    <property type="molecule type" value="Genomic_DNA"/>
</dbReference>
<evidence type="ECO:0000256" key="1">
    <source>
        <dbReference type="SAM" id="MobiDB-lite"/>
    </source>
</evidence>
<evidence type="ECO:0000256" key="2">
    <source>
        <dbReference type="SAM" id="SignalP"/>
    </source>
</evidence>
<dbReference type="RefSeq" id="WP_064274428.1">
    <property type="nucleotide sequence ID" value="NZ_LUTU01000007.1"/>
</dbReference>
<dbReference type="OrthoDB" id="235878at2"/>
<feature type="region of interest" description="Disordered" evidence="1">
    <location>
        <begin position="32"/>
        <end position="67"/>
    </location>
</feature>
<evidence type="ECO:0000313" key="4">
    <source>
        <dbReference type="Proteomes" id="UP000077786"/>
    </source>
</evidence>
<sequence>MSKKHVMAVFCLLAGTALPSFAYAQAAASSNTTITPNGTPNPNHPTPPPTASHTNDAGDPDLPALKAGNLFSPKAGRPLTYWDGLVGHLTVEAGISGNPWTRSGRNFGQFYLDRANTVTLNQIMGSLSHPVTSIGSGYGIGFVVEMMYGSDSRFDPTIGMGDGTISGLYQWAPTQAHIDIHTPWIFHHGIDFQAGQMYGLMGAEGTPALARPFYSFNYAADYIVPFETVGVVATMHLSHHMDWILGIDAGNSTTFGGAGNNSRPKGYFGFAWNNLMGGKLNVHAIGHFGPQANNGRTIVSPAGWSSAGIGRSANDLMQYNADLLATYHVTDALSVMAEALYLHDDASRDDAYGVSSYLSWDIRPSLTLNVRGEIFRDNTGGIINQYSSDMSYTNSLRNRPFEYYNALPTTYGDLTVGVAYRPSVINRHLGPASLTVRPEIRLDKSLNGTHPFNQSGTVSSRTVNNGTNNMLWFNLDAVLSF</sequence>
<reference evidence="3 4" key="1">
    <citation type="submission" date="2016-03" db="EMBL/GenBank/DDBJ databases">
        <title>Draft genome sequence of Gluconobacter cerinus strain CECT 9110.</title>
        <authorList>
            <person name="Sainz F."/>
            <person name="Mas A."/>
            <person name="Torija M.J."/>
        </authorList>
    </citation>
    <scope>NUCLEOTIDE SEQUENCE [LARGE SCALE GENOMIC DNA]</scope>
    <source>
        <strain evidence="3 4">CECT 9110</strain>
    </source>
</reference>
<feature type="signal peptide" evidence="2">
    <location>
        <begin position="1"/>
        <end position="22"/>
    </location>
</feature>
<dbReference type="PATRIC" id="fig|38307.3.peg.1710"/>